<sequence>MNRRLCCKWQYTDLIVPELRLILRNETNVACKDNIAESCEWKEIVKVRWILLVPEHHSETSPPALLQKFDCVRFDARSSGELKLPLPLIAVPCRLEKDEVEVIQLTFPRGTLQCH</sequence>
<protein>
    <submittedName>
        <fullName evidence="1">Uncharacterized protein</fullName>
    </submittedName>
</protein>
<dbReference type="Proteomes" id="UP001498238">
    <property type="component" value="Unassembled WGS sequence"/>
</dbReference>
<reference evidence="1 2" key="1">
    <citation type="submission" date="2024-01" db="EMBL/GenBank/DDBJ databases">
        <title>Characterization of antibiotic resistant novel bacterial strains and their environmental applications.</title>
        <authorList>
            <person name="Manzoor S."/>
            <person name="Abbas S."/>
            <person name="Arshad M."/>
            <person name="Ahmed I."/>
        </authorList>
    </citation>
    <scope>NUCLEOTIDE SEQUENCE [LARGE SCALE GENOMIC DNA]</scope>
    <source>
        <strain evidence="1 2">NCCP-602</strain>
    </source>
</reference>
<gene>
    <name evidence="1" type="ORF">NCCP602_32560</name>
</gene>
<keyword evidence="2" id="KW-1185">Reference proteome</keyword>
<organism evidence="1 2">
    <name type="scientific">Brevibacterium metallidurans</name>
    <dbReference type="NCBI Taxonomy" id="1482676"/>
    <lineage>
        <taxon>Bacteria</taxon>
        <taxon>Bacillati</taxon>
        <taxon>Actinomycetota</taxon>
        <taxon>Actinomycetes</taxon>
        <taxon>Micrococcales</taxon>
        <taxon>Brevibacteriaceae</taxon>
        <taxon>Brevibacterium</taxon>
    </lineage>
</organism>
<comment type="caution">
    <text evidence="1">The sequence shown here is derived from an EMBL/GenBank/DDBJ whole genome shotgun (WGS) entry which is preliminary data.</text>
</comment>
<accession>A0ABN0SSX6</accession>
<name>A0ABN0SSX6_9MICO</name>
<evidence type="ECO:0000313" key="2">
    <source>
        <dbReference type="Proteomes" id="UP001498238"/>
    </source>
</evidence>
<evidence type="ECO:0000313" key="1">
    <source>
        <dbReference type="EMBL" id="GAA0037294.1"/>
    </source>
</evidence>
<dbReference type="EMBL" id="BAAAAF010000021">
    <property type="protein sequence ID" value="GAA0037294.1"/>
    <property type="molecule type" value="Genomic_DNA"/>
</dbReference>
<proteinExistence type="predicted"/>